<dbReference type="Proteomes" id="UP001642483">
    <property type="component" value="Unassembled WGS sequence"/>
</dbReference>
<organism evidence="4 5">
    <name type="scientific">Clavelina lepadiformis</name>
    <name type="common">Light-bulb sea squirt</name>
    <name type="synonym">Ascidia lepadiformis</name>
    <dbReference type="NCBI Taxonomy" id="159417"/>
    <lineage>
        <taxon>Eukaryota</taxon>
        <taxon>Metazoa</taxon>
        <taxon>Chordata</taxon>
        <taxon>Tunicata</taxon>
        <taxon>Ascidiacea</taxon>
        <taxon>Aplousobranchia</taxon>
        <taxon>Clavelinidae</taxon>
        <taxon>Clavelina</taxon>
    </lineage>
</organism>
<dbReference type="PANTHER" id="PTHR45845">
    <property type="entry name" value="RHO GUANINE NUCLEOTIDE EXCHANGE FACTOR-RELATED"/>
    <property type="match status" value="1"/>
</dbReference>
<feature type="region of interest" description="Disordered" evidence="1">
    <location>
        <begin position="137"/>
        <end position="164"/>
    </location>
</feature>
<evidence type="ECO:0000259" key="3">
    <source>
        <dbReference type="PROSITE" id="PS50010"/>
    </source>
</evidence>
<evidence type="ECO:0008006" key="6">
    <source>
        <dbReference type="Google" id="ProtNLM"/>
    </source>
</evidence>
<dbReference type="InterPro" id="IPR000219">
    <property type="entry name" value="DH_dom"/>
</dbReference>
<dbReference type="Gene3D" id="2.30.29.30">
    <property type="entry name" value="Pleckstrin-homology domain (PH domain)/Phosphotyrosine-binding domain (PTB)"/>
    <property type="match status" value="1"/>
</dbReference>
<reference evidence="4 5" key="1">
    <citation type="submission" date="2024-02" db="EMBL/GenBank/DDBJ databases">
        <authorList>
            <person name="Daric V."/>
            <person name="Darras S."/>
        </authorList>
    </citation>
    <scope>NUCLEOTIDE SEQUENCE [LARGE SCALE GENOMIC DNA]</scope>
</reference>
<dbReference type="InterPro" id="IPR055251">
    <property type="entry name" value="SOS1_NGEF_PH"/>
</dbReference>
<feature type="compositionally biased region" description="Polar residues" evidence="1">
    <location>
        <begin position="583"/>
        <end position="592"/>
    </location>
</feature>
<comment type="caution">
    <text evidence="4">The sequence shown here is derived from an EMBL/GenBank/DDBJ whole genome shotgun (WGS) entry which is preliminary data.</text>
</comment>
<feature type="domain" description="DH" evidence="3">
    <location>
        <begin position="257"/>
        <end position="431"/>
    </location>
</feature>
<dbReference type="Gene3D" id="1.20.900.10">
    <property type="entry name" value="Dbl homology (DH) domain"/>
    <property type="match status" value="1"/>
</dbReference>
<feature type="compositionally biased region" description="Low complexity" evidence="1">
    <location>
        <begin position="140"/>
        <end position="164"/>
    </location>
</feature>
<evidence type="ECO:0000313" key="4">
    <source>
        <dbReference type="EMBL" id="CAK8682469.1"/>
    </source>
</evidence>
<name>A0ABP0FVP2_CLALP</name>
<protein>
    <recommendedName>
        <fullName evidence="6">Puratrophin-1</fullName>
    </recommendedName>
</protein>
<dbReference type="InterPro" id="IPR035899">
    <property type="entry name" value="DBL_dom_sf"/>
</dbReference>
<keyword evidence="5" id="KW-1185">Reference proteome</keyword>
<evidence type="ECO:0000313" key="5">
    <source>
        <dbReference type="Proteomes" id="UP001642483"/>
    </source>
</evidence>
<dbReference type="CDD" id="cd00160">
    <property type="entry name" value="RhoGEF"/>
    <property type="match status" value="1"/>
</dbReference>
<dbReference type="SMART" id="SM00233">
    <property type="entry name" value="PH"/>
    <property type="match status" value="1"/>
</dbReference>
<dbReference type="PROSITE" id="PS50003">
    <property type="entry name" value="PH_DOMAIN"/>
    <property type="match status" value="1"/>
</dbReference>
<sequence>MVERKKEEIESVTCMFKFIDRAYSWALEGMKFVAMLDMDDCLNFDSCQLLIDKFDLYMKEHPAICDEDFDEILELARRYGNAKCMKQCEFARQKCAETVQLFNKRRDLIAKAKQQTKASSKKRMTSFRMKNRERLDKITSSKSPEPSFTSSVFDGSVTSSDGRSSVGDVSLISTDWSPMEDMSHQFVTSSSSNVTDHCDVSVNSAHNPKPARKLLKKSSSMPGHQMTCHMHSHAHSHSGVMIGSPMREDNVDSGKSKISLAIEELISTEKEYVRSLNYVIENYFPEMCRLDIPQALRCKRNVIFGNIEKIAQFHSAYFLRDLEKCDGNPAQVAKTFQMHKDSFGLYALYSKNKPLSDQLLNEHGNQFFKKKQLELGDKMDLASYLLKPVQRMAKYALLLHAMAKRSSGTEERSLKEAEELVKFQLRHGNDLLTMDSIRDCDVNLKEQGNLLRQEQFVIYSGRRKMIRRVFLFEDLILFSKPLKVNGAHDIYQYKCSYKTAEIGMTENIGEDGFKFEIWFRRRRSGTNQDRFVLQSSSRAVKRSWVEEIRGLLWKQALRNRDHRKLEMSSMGVGSKPHLDLAPSNKNRITDRSVTTPPLLLSDRLASSRTRASIAVCSFDHGALQSKRPHSTISTSSSTSSVGSGNNASIISSLTLASWPTKVDSRSFSGYSPPMAYCDFHAIEEDKDEGCEESTSQSSISTLLDDVVEVDEKPNSRQYVTTV</sequence>
<proteinExistence type="predicted"/>
<evidence type="ECO:0000259" key="2">
    <source>
        <dbReference type="PROSITE" id="PS50003"/>
    </source>
</evidence>
<dbReference type="SMART" id="SM00325">
    <property type="entry name" value="RhoGEF"/>
    <property type="match status" value="1"/>
</dbReference>
<feature type="region of interest" description="Disordered" evidence="1">
    <location>
        <begin position="625"/>
        <end position="644"/>
    </location>
</feature>
<dbReference type="EMBL" id="CAWYQH010000090">
    <property type="protein sequence ID" value="CAK8682469.1"/>
    <property type="molecule type" value="Genomic_DNA"/>
</dbReference>
<dbReference type="PROSITE" id="PS50010">
    <property type="entry name" value="DH_2"/>
    <property type="match status" value="1"/>
</dbReference>
<feature type="region of interest" description="Disordered" evidence="1">
    <location>
        <begin position="568"/>
        <end position="592"/>
    </location>
</feature>
<dbReference type="CDD" id="cd13242">
    <property type="entry name" value="PH_puratrophin-1"/>
    <property type="match status" value="1"/>
</dbReference>
<accession>A0ABP0FVP2</accession>
<dbReference type="InterPro" id="IPR001849">
    <property type="entry name" value="PH_domain"/>
</dbReference>
<dbReference type="SUPFAM" id="SSF50729">
    <property type="entry name" value="PH domain-like"/>
    <property type="match status" value="1"/>
</dbReference>
<dbReference type="InterPro" id="IPR052231">
    <property type="entry name" value="Rho_GEF_signaling-related"/>
</dbReference>
<dbReference type="InterPro" id="IPR011993">
    <property type="entry name" value="PH-like_dom_sf"/>
</dbReference>
<dbReference type="Pfam" id="PF22697">
    <property type="entry name" value="SOS1_NGEF_PH"/>
    <property type="match status" value="1"/>
</dbReference>
<dbReference type="Pfam" id="PF00621">
    <property type="entry name" value="RhoGEF"/>
    <property type="match status" value="1"/>
</dbReference>
<gene>
    <name evidence="4" type="ORF">CVLEPA_LOCUS13128</name>
</gene>
<feature type="domain" description="PH" evidence="2">
    <location>
        <begin position="443"/>
        <end position="553"/>
    </location>
</feature>
<feature type="compositionally biased region" description="Low complexity" evidence="1">
    <location>
        <begin position="630"/>
        <end position="640"/>
    </location>
</feature>
<dbReference type="SUPFAM" id="SSF48065">
    <property type="entry name" value="DBL homology domain (DH-domain)"/>
    <property type="match status" value="1"/>
</dbReference>
<dbReference type="PANTHER" id="PTHR45845:SF3">
    <property type="entry name" value="PURATROPHIN-1-LIKE, ISOFORM A"/>
    <property type="match status" value="1"/>
</dbReference>
<evidence type="ECO:0000256" key="1">
    <source>
        <dbReference type="SAM" id="MobiDB-lite"/>
    </source>
</evidence>